<organism evidence="1 2">
    <name type="scientific">Clostridium ganghwense</name>
    <dbReference type="NCBI Taxonomy" id="312089"/>
    <lineage>
        <taxon>Bacteria</taxon>
        <taxon>Bacillati</taxon>
        <taxon>Bacillota</taxon>
        <taxon>Clostridia</taxon>
        <taxon>Eubacteriales</taxon>
        <taxon>Clostridiaceae</taxon>
        <taxon>Clostridium</taxon>
    </lineage>
</organism>
<comment type="caution">
    <text evidence="1">The sequence shown here is derived from an EMBL/GenBank/DDBJ whole genome shotgun (WGS) entry which is preliminary data.</text>
</comment>
<dbReference type="InterPro" id="IPR011048">
    <property type="entry name" value="Haem_d1_sf"/>
</dbReference>
<dbReference type="Gene3D" id="2.130.10.10">
    <property type="entry name" value="YVTN repeat-like/Quinoprotein amine dehydrogenase"/>
    <property type="match status" value="2"/>
</dbReference>
<dbReference type="PANTHER" id="PTHR47197:SF3">
    <property type="entry name" value="DIHYDRO-HEME D1 DEHYDROGENASE"/>
    <property type="match status" value="1"/>
</dbReference>
<dbReference type="SUPFAM" id="SSF51004">
    <property type="entry name" value="C-terminal (heme d1) domain of cytochrome cd1-nitrite reductase"/>
    <property type="match status" value="1"/>
</dbReference>
<gene>
    <name evidence="1" type="ORF">OXH55_08045</name>
</gene>
<name>A0ABT4CNE3_9CLOT</name>
<sequence length="294" mass="32953">MNWLYVCNTSSDNISVVNIENFKEEYKIALNPYNMDRIGPHGICTYREKLLVANNYSNTLSIIDTELNKEIENYFIGMHCNDAAVYDDKAYVICGESNYIVVFNLITNKIDEEIPCGNLPHSIQVNKQKNLMLISNFENDSLTIVDLEDRKNIKHIRVGAYPTKALFTVDGDHILVCESNIGADTRGSISILSLKTCKVLNKILVGKYPVDMYADALYCYVSNFGEGSISIADINLYKAIKKINIGGMPRGIIKMGDYIYVGDNYNNLLIRVDIEKENKKVISIGGEPTGMTVG</sequence>
<accession>A0ABT4CNE3</accession>
<proteinExistence type="predicted"/>
<protein>
    <submittedName>
        <fullName evidence="1">YncE family protein</fullName>
    </submittedName>
</protein>
<dbReference type="InterPro" id="IPR015943">
    <property type="entry name" value="WD40/YVTN_repeat-like_dom_sf"/>
</dbReference>
<keyword evidence="2" id="KW-1185">Reference proteome</keyword>
<reference evidence="1" key="1">
    <citation type="submission" date="2022-12" db="EMBL/GenBank/DDBJ databases">
        <authorList>
            <person name="Wang J."/>
        </authorList>
    </citation>
    <scope>NUCLEOTIDE SEQUENCE</scope>
    <source>
        <strain evidence="1">HY-42-06</strain>
    </source>
</reference>
<dbReference type="Proteomes" id="UP001079657">
    <property type="component" value="Unassembled WGS sequence"/>
</dbReference>
<evidence type="ECO:0000313" key="1">
    <source>
        <dbReference type="EMBL" id="MCY6370580.1"/>
    </source>
</evidence>
<dbReference type="RefSeq" id="WP_268049313.1">
    <property type="nucleotide sequence ID" value="NZ_JAPQES010000002.1"/>
</dbReference>
<dbReference type="PANTHER" id="PTHR47197">
    <property type="entry name" value="PROTEIN NIRF"/>
    <property type="match status" value="1"/>
</dbReference>
<dbReference type="InterPro" id="IPR051200">
    <property type="entry name" value="Host-pathogen_enzymatic-act"/>
</dbReference>
<evidence type="ECO:0000313" key="2">
    <source>
        <dbReference type="Proteomes" id="UP001079657"/>
    </source>
</evidence>
<dbReference type="EMBL" id="JAPQES010000002">
    <property type="protein sequence ID" value="MCY6370580.1"/>
    <property type="molecule type" value="Genomic_DNA"/>
</dbReference>